<evidence type="ECO:0000256" key="1">
    <source>
        <dbReference type="SAM" id="MobiDB-lite"/>
    </source>
</evidence>
<keyword evidence="3" id="KW-1185">Reference proteome</keyword>
<dbReference type="PANTHER" id="PTHR33067">
    <property type="entry name" value="RNA-DIRECTED DNA POLYMERASE-RELATED"/>
    <property type="match status" value="1"/>
</dbReference>
<feature type="compositionally biased region" description="Basic and acidic residues" evidence="1">
    <location>
        <begin position="242"/>
        <end position="259"/>
    </location>
</feature>
<protein>
    <submittedName>
        <fullName evidence="2">Uncharacterized protein</fullName>
    </submittedName>
</protein>
<name>A0A8J6D457_9ROSI</name>
<evidence type="ECO:0000313" key="3">
    <source>
        <dbReference type="Proteomes" id="UP000701853"/>
    </source>
</evidence>
<feature type="region of interest" description="Disordered" evidence="1">
    <location>
        <begin position="238"/>
        <end position="259"/>
    </location>
</feature>
<evidence type="ECO:0000313" key="2">
    <source>
        <dbReference type="EMBL" id="KAG8490538.1"/>
    </source>
</evidence>
<comment type="caution">
    <text evidence="2">The sequence shown here is derived from an EMBL/GenBank/DDBJ whole genome shotgun (WGS) entry which is preliminary data.</text>
</comment>
<organism evidence="2 3">
    <name type="scientific">Gossypium anomalum</name>
    <dbReference type="NCBI Taxonomy" id="47600"/>
    <lineage>
        <taxon>Eukaryota</taxon>
        <taxon>Viridiplantae</taxon>
        <taxon>Streptophyta</taxon>
        <taxon>Embryophyta</taxon>
        <taxon>Tracheophyta</taxon>
        <taxon>Spermatophyta</taxon>
        <taxon>Magnoliopsida</taxon>
        <taxon>eudicotyledons</taxon>
        <taxon>Gunneridae</taxon>
        <taxon>Pentapetalae</taxon>
        <taxon>rosids</taxon>
        <taxon>malvids</taxon>
        <taxon>Malvales</taxon>
        <taxon>Malvaceae</taxon>
        <taxon>Malvoideae</taxon>
        <taxon>Gossypium</taxon>
    </lineage>
</organism>
<gene>
    <name evidence="2" type="ORF">CXB51_013656</name>
</gene>
<sequence>MTFDLAKTILLFDRFLQFMTRGNPSGPLLFDEEIDRTAHRNRREIRQSLKYTGKSKRTIFQLQPRRWPEIRKIRCPHHGLPLWLQVQTFYNGVNPSTRQMVDAAASGTINNKTPKVELLNKKIDGLLGSTQVGGTTQISHGVVKEIKGQNPPGFQQPPYQQEKKLSLEEMLTKFISVSETRFQNTETALKNQQVSIQGLETHSKLIFEQPQGSLPSNTEPNPREQLNAIKVGNEEGLVASEPETKQEAVESKSKGKIDHNKQKSVSVEYKLRVPYPIATKKDRSDEQFGKFLKLLKKLHINLPFIEALSQMPNAIKFLKELLANKQKLDEASHGELNAVCSAILQNRLPNKLKDPRSFTIPYLIGLGKPKQTRMSIQLADKTIRFPRGIVEDVLVKIDKFIFPVDFVVLDIEEDSELTLRVGDETITLQARNSSNTSKVEGSCINHSTKIDHMLQSTLQEISSKDIHEPYSSNNKGHIHETQRLQIEELDEWRTHKPKTCHDELNFSQNQYKVGDKNY</sequence>
<accession>A0A8J6D457</accession>
<dbReference type="OrthoDB" id="1937287at2759"/>
<proteinExistence type="predicted"/>
<dbReference type="EMBL" id="JAHUZN010000006">
    <property type="protein sequence ID" value="KAG8490538.1"/>
    <property type="molecule type" value="Genomic_DNA"/>
</dbReference>
<dbReference type="Proteomes" id="UP000701853">
    <property type="component" value="Chromosome 6"/>
</dbReference>
<dbReference type="PANTHER" id="PTHR33067:SF9">
    <property type="entry name" value="RNA-DIRECTED DNA POLYMERASE"/>
    <property type="match status" value="1"/>
</dbReference>
<reference evidence="2 3" key="1">
    <citation type="journal article" date="2021" name="bioRxiv">
        <title>The Gossypium anomalum genome as a resource for cotton improvement and evolutionary analysis of hybrid incompatibility.</title>
        <authorList>
            <person name="Grover C.E."/>
            <person name="Yuan D."/>
            <person name="Arick M.A."/>
            <person name="Miller E.R."/>
            <person name="Hu G."/>
            <person name="Peterson D.G."/>
            <person name="Wendel J.F."/>
            <person name="Udall J.A."/>
        </authorList>
    </citation>
    <scope>NUCLEOTIDE SEQUENCE [LARGE SCALE GENOMIC DNA]</scope>
    <source>
        <strain evidence="2">JFW-Udall</strain>
        <tissue evidence="2">Leaf</tissue>
    </source>
</reference>
<dbReference type="AlphaFoldDB" id="A0A8J6D457"/>